<proteinExistence type="predicted"/>
<accession>A0A511YZD1</accession>
<gene>
    <name evidence="2" type="ORF">AFE02nite_22660</name>
</gene>
<keyword evidence="1" id="KW-0472">Membrane</keyword>
<keyword evidence="1" id="KW-0812">Transmembrane</keyword>
<dbReference type="PANTHER" id="PTHR37826:SF3">
    <property type="entry name" value="J DOMAIN-CONTAINING PROTEIN"/>
    <property type="match status" value="1"/>
</dbReference>
<evidence type="ECO:0000256" key="1">
    <source>
        <dbReference type="SAM" id="Phobius"/>
    </source>
</evidence>
<keyword evidence="1" id="KW-1133">Transmembrane helix</keyword>
<reference evidence="2 3" key="1">
    <citation type="submission" date="2019-07" db="EMBL/GenBank/DDBJ databases">
        <title>Whole genome shotgun sequence of Actinotalea fermentans NBRC 105374.</title>
        <authorList>
            <person name="Hosoyama A."/>
            <person name="Uohara A."/>
            <person name="Ohji S."/>
            <person name="Ichikawa N."/>
        </authorList>
    </citation>
    <scope>NUCLEOTIDE SEQUENCE [LARGE SCALE GENOMIC DNA]</scope>
    <source>
        <strain evidence="2 3">NBRC 105374</strain>
    </source>
</reference>
<organism evidence="2 3">
    <name type="scientific">Actinotalea fermentans</name>
    <dbReference type="NCBI Taxonomy" id="43671"/>
    <lineage>
        <taxon>Bacteria</taxon>
        <taxon>Bacillati</taxon>
        <taxon>Actinomycetota</taxon>
        <taxon>Actinomycetes</taxon>
        <taxon>Micrococcales</taxon>
        <taxon>Cellulomonadaceae</taxon>
        <taxon>Actinotalea</taxon>
    </lineage>
</organism>
<evidence type="ECO:0000313" key="3">
    <source>
        <dbReference type="Proteomes" id="UP000321484"/>
    </source>
</evidence>
<evidence type="ECO:0000313" key="2">
    <source>
        <dbReference type="EMBL" id="GEN80532.1"/>
    </source>
</evidence>
<dbReference type="Proteomes" id="UP000321484">
    <property type="component" value="Unassembled WGS sequence"/>
</dbReference>
<feature type="transmembrane region" description="Helical" evidence="1">
    <location>
        <begin position="361"/>
        <end position="382"/>
    </location>
</feature>
<protein>
    <recommendedName>
        <fullName evidence="4">TFIIB-type domain-containing protein</fullName>
    </recommendedName>
</protein>
<dbReference type="AlphaFoldDB" id="A0A511YZD1"/>
<evidence type="ECO:0008006" key="4">
    <source>
        <dbReference type="Google" id="ProtNLM"/>
    </source>
</evidence>
<dbReference type="PANTHER" id="PTHR37826">
    <property type="entry name" value="FLOTILLIN BAND_7_5 DOMAIN PROTEIN"/>
    <property type="match status" value="1"/>
</dbReference>
<keyword evidence="3" id="KW-1185">Reference proteome</keyword>
<dbReference type="RefSeq" id="WP_052114035.1">
    <property type="nucleotide sequence ID" value="NZ_BJYK01000008.1"/>
</dbReference>
<sequence>MQTDADAIDGLTKCPRCGATEISLNQATGNLRCGFCRHEWQAVNAVEAFGLDTPIEQLRGLVLGSGATTIESTETVRTFKCSACGAEVVVDTEHSTQARCHWCRNTLSMNQQIPNGAVPDMLLPFRVPKDAAVAKIREFVGKRQFFAHPRFKKEFAPENVMGVYLPYMVIDVNAHAAMSGVGEHELRRYTVKVGDNHETRYDVEIYQVSREFDVHVNDLTVESSSGRLDQRVSANTNNIINSIMPFDTANAVRYDANYLSGFTMERRDTNVEHLMPLAQVQAGDIARYQANSTLAYYDRGVRWDNERLDVVGQRWVSAYLPVWLYSYYQRKSDGSSFLHYVAVNARTGETMGSVPINKGKLLAVSAVVQVIGMVLGTIILVVG</sequence>
<comment type="caution">
    <text evidence="2">The sequence shown here is derived from an EMBL/GenBank/DDBJ whole genome shotgun (WGS) entry which is preliminary data.</text>
</comment>
<name>A0A511YZD1_9CELL</name>
<dbReference type="EMBL" id="BJYK01000008">
    <property type="protein sequence ID" value="GEN80532.1"/>
    <property type="molecule type" value="Genomic_DNA"/>
</dbReference>